<dbReference type="GeneID" id="82201965"/>
<protein>
    <submittedName>
        <fullName evidence="3">Uncharacterized protein</fullName>
    </submittedName>
</protein>
<organism evidence="3 4">
    <name type="scientific">Ileibacterium valens</name>
    <dbReference type="NCBI Taxonomy" id="1862668"/>
    <lineage>
        <taxon>Bacteria</taxon>
        <taxon>Bacillati</taxon>
        <taxon>Bacillota</taxon>
        <taxon>Erysipelotrichia</taxon>
        <taxon>Erysipelotrichales</taxon>
        <taxon>Erysipelotrichaceae</taxon>
        <taxon>Ileibacterium</taxon>
    </lineage>
</organism>
<keyword evidence="4" id="KW-1185">Reference proteome</keyword>
<evidence type="ECO:0000256" key="1">
    <source>
        <dbReference type="SAM" id="MobiDB-lite"/>
    </source>
</evidence>
<evidence type="ECO:0000313" key="4">
    <source>
        <dbReference type="Proteomes" id="UP000186341"/>
    </source>
</evidence>
<feature type="compositionally biased region" description="Basic and acidic residues" evidence="1">
    <location>
        <begin position="124"/>
        <end position="147"/>
    </location>
</feature>
<dbReference type="RefSeq" id="WP_075817834.1">
    <property type="nucleotide sequence ID" value="NZ_CAPNHH010000016.1"/>
</dbReference>
<sequence>MMKKALFTGLLCAAMVTPFASRIHEVEAASDNLNLKAVDIHSNVDIPVMFKEDTLAKRDDQLHSTLDQKIKKYTEGTMISGSHTGLAEVKVKGEVYYVSPASFTYDQSEITALKKQKKAAEEKAKEEARKKAAKEKEEKEAAKKAETKSSSNWNGSVLSASAGVNYGPSGKETYYNLPMDGVVSIMRGIGNNEPYWVRDDGVKMLGNYVMIAAHLGILPRGSLVPTSLGMGIVCDTGGFASGNPTQIDIATAW</sequence>
<keyword evidence="2" id="KW-0732">Signal</keyword>
<dbReference type="AlphaFoldDB" id="A0A1U7NIF9"/>
<gene>
    <name evidence="3" type="ORF">BO222_01770</name>
</gene>
<evidence type="ECO:0000256" key="2">
    <source>
        <dbReference type="SAM" id="SignalP"/>
    </source>
</evidence>
<evidence type="ECO:0000313" key="3">
    <source>
        <dbReference type="EMBL" id="OLU42315.1"/>
    </source>
</evidence>
<proteinExistence type="predicted"/>
<comment type="caution">
    <text evidence="3">The sequence shown here is derived from an EMBL/GenBank/DDBJ whole genome shotgun (WGS) entry which is preliminary data.</text>
</comment>
<accession>A0A1U7NIF9</accession>
<feature type="region of interest" description="Disordered" evidence="1">
    <location>
        <begin position="124"/>
        <end position="151"/>
    </location>
</feature>
<dbReference type="OrthoDB" id="2080739at2"/>
<reference evidence="3 4" key="1">
    <citation type="submission" date="2016-11" db="EMBL/GenBank/DDBJ databases">
        <title>Description of two novel members of the family Erysipelotrichaceae: Ileibacterium lipovorans gen. nov., sp. nov. and Dubosiella newyorkensis, gen. nov., sp. nov.</title>
        <authorList>
            <person name="Cox L.M."/>
            <person name="Sohn J."/>
            <person name="Tyrrell K.L."/>
            <person name="Citron D.M."/>
            <person name="Lawson P.A."/>
            <person name="Patel N.B."/>
            <person name="Iizumi T."/>
            <person name="Perez-Perez G.I."/>
            <person name="Goldstein E.J."/>
            <person name="Blaser M.J."/>
        </authorList>
    </citation>
    <scope>NUCLEOTIDE SEQUENCE [LARGE SCALE GENOMIC DNA]</scope>
    <source>
        <strain evidence="3 4">NYU-BL-A3</strain>
    </source>
</reference>
<name>A0A1U7NIF9_9FIRM</name>
<feature type="signal peptide" evidence="2">
    <location>
        <begin position="1"/>
        <end position="20"/>
    </location>
</feature>
<dbReference type="EMBL" id="MPJW01000061">
    <property type="protein sequence ID" value="OLU42315.1"/>
    <property type="molecule type" value="Genomic_DNA"/>
</dbReference>
<feature type="chain" id="PRO_5038967535" evidence="2">
    <location>
        <begin position="21"/>
        <end position="253"/>
    </location>
</feature>
<dbReference type="Proteomes" id="UP000186341">
    <property type="component" value="Unassembled WGS sequence"/>
</dbReference>